<dbReference type="OrthoDB" id="3674804at2"/>
<reference evidence="2 3" key="1">
    <citation type="submission" date="2019-09" db="EMBL/GenBank/DDBJ databases">
        <title>Genome Sequences of Streptomyces kaniharaensis ATCC 21070.</title>
        <authorList>
            <person name="Zhu W."/>
            <person name="De Crecy-Lagard V."/>
            <person name="Richards N.G."/>
        </authorList>
    </citation>
    <scope>NUCLEOTIDE SEQUENCE [LARGE SCALE GENOMIC DNA]</scope>
    <source>
        <strain evidence="2 3">SF-557</strain>
    </source>
</reference>
<keyword evidence="3" id="KW-1185">Reference proteome</keyword>
<dbReference type="AlphaFoldDB" id="A0A6N7KSX8"/>
<protein>
    <submittedName>
        <fullName evidence="2">PucR family transcriptional regulator</fullName>
    </submittedName>
</protein>
<feature type="compositionally biased region" description="Basic and acidic residues" evidence="1">
    <location>
        <begin position="19"/>
        <end position="33"/>
    </location>
</feature>
<accession>A0A6N7KSX8</accession>
<evidence type="ECO:0000313" key="2">
    <source>
        <dbReference type="EMBL" id="MQS14541.1"/>
    </source>
</evidence>
<dbReference type="Gene3D" id="1.10.10.2840">
    <property type="entry name" value="PucR C-terminal helix-turn-helix domain"/>
    <property type="match status" value="2"/>
</dbReference>
<evidence type="ECO:0000313" key="3">
    <source>
        <dbReference type="Proteomes" id="UP000450000"/>
    </source>
</evidence>
<name>A0A6N7KSX8_9ACTN</name>
<dbReference type="InterPro" id="IPR051448">
    <property type="entry name" value="CdaR-like_regulators"/>
</dbReference>
<evidence type="ECO:0000256" key="1">
    <source>
        <dbReference type="SAM" id="MobiDB-lite"/>
    </source>
</evidence>
<comment type="caution">
    <text evidence="2">The sequence shown here is derived from an EMBL/GenBank/DDBJ whole genome shotgun (WGS) entry which is preliminary data.</text>
</comment>
<dbReference type="PANTHER" id="PTHR33744:SF1">
    <property type="entry name" value="DNA-BINDING TRANSCRIPTIONAL ACTIVATOR ADER"/>
    <property type="match status" value="1"/>
</dbReference>
<feature type="compositionally biased region" description="Basic residues" evidence="1">
    <location>
        <begin position="9"/>
        <end position="18"/>
    </location>
</feature>
<organism evidence="2 3">
    <name type="scientific">Streptomyces kaniharaensis</name>
    <dbReference type="NCBI Taxonomy" id="212423"/>
    <lineage>
        <taxon>Bacteria</taxon>
        <taxon>Bacillati</taxon>
        <taxon>Actinomycetota</taxon>
        <taxon>Actinomycetes</taxon>
        <taxon>Kitasatosporales</taxon>
        <taxon>Streptomycetaceae</taxon>
        <taxon>Streptomyces</taxon>
    </lineage>
</organism>
<gene>
    <name evidence="2" type="ORF">F7Q99_20300</name>
</gene>
<feature type="region of interest" description="Disordered" evidence="1">
    <location>
        <begin position="1"/>
        <end position="71"/>
    </location>
</feature>
<dbReference type="InterPro" id="IPR042070">
    <property type="entry name" value="PucR_C-HTH_sf"/>
</dbReference>
<dbReference type="PANTHER" id="PTHR33744">
    <property type="entry name" value="CARBOHYDRATE DIACID REGULATOR"/>
    <property type="match status" value="1"/>
</dbReference>
<sequence>MGISVRTPAHVRRSRCHRRPIDNRLLRPTDRSHHATSHLLATEPSPVTAGPNTPAGRTLSPARRSNTMPTTDEAARLQAILRQQEEALEASAATVRASALQFLMLGQVDAFRRVITGHLNLDAFDAGASRVYILKGPAGERDRIATTCHAAIGTIALVTRCPADDEDTIVVASEEYRAAVETALVTVVEAAAARYLGGSGPSTLADTASAYQDAASGILHAQVTPGRIALSITETRLAHVLDHRADAWATGVLEPLLRLRRGRRDELMSGVLNGLAFGADGAGKLLGRHRNTIGRHMSTVGELLHLDLNGYPDRAVVSLALDVEAVGTNTQDPEPGPVHLTSPDGTGLLDTPAVRGWAEALMRRMERSKRPLRRTLIAWLEHDGNATGAAKDLCLRDATVREHIRIAERLLARRLVHGHDPKPCETSGAHDVYLALVVLGDITMAQWPKCSQQADTKS</sequence>
<dbReference type="Proteomes" id="UP000450000">
    <property type="component" value="Unassembled WGS sequence"/>
</dbReference>
<dbReference type="EMBL" id="WBOF01000001">
    <property type="protein sequence ID" value="MQS14541.1"/>
    <property type="molecule type" value="Genomic_DNA"/>
</dbReference>
<proteinExistence type="predicted"/>